<feature type="signal peptide" evidence="1">
    <location>
        <begin position="1"/>
        <end position="15"/>
    </location>
</feature>
<evidence type="ECO:0008006" key="4">
    <source>
        <dbReference type="Google" id="ProtNLM"/>
    </source>
</evidence>
<protein>
    <recommendedName>
        <fullName evidence="4">Secreted protein</fullName>
    </recommendedName>
</protein>
<dbReference type="AlphaFoldDB" id="A0A1W0A9N5"/>
<evidence type="ECO:0000313" key="2">
    <source>
        <dbReference type="EMBL" id="OQS07012.1"/>
    </source>
</evidence>
<organism evidence="2 3">
    <name type="scientific">Thraustotheca clavata</name>
    <dbReference type="NCBI Taxonomy" id="74557"/>
    <lineage>
        <taxon>Eukaryota</taxon>
        <taxon>Sar</taxon>
        <taxon>Stramenopiles</taxon>
        <taxon>Oomycota</taxon>
        <taxon>Saprolegniomycetes</taxon>
        <taxon>Saprolegniales</taxon>
        <taxon>Achlyaceae</taxon>
        <taxon>Thraustotheca</taxon>
    </lineage>
</organism>
<reference evidence="2 3" key="1">
    <citation type="journal article" date="2014" name="Genome Biol. Evol.">
        <title>The secreted proteins of Achlya hypogyna and Thraustotheca clavata identify the ancestral oomycete secretome and reveal gene acquisitions by horizontal gene transfer.</title>
        <authorList>
            <person name="Misner I."/>
            <person name="Blouin N."/>
            <person name="Leonard G."/>
            <person name="Richards T.A."/>
            <person name="Lane C.E."/>
        </authorList>
    </citation>
    <scope>NUCLEOTIDE SEQUENCE [LARGE SCALE GENOMIC DNA]</scope>
    <source>
        <strain evidence="2 3">ATCC 34112</strain>
    </source>
</reference>
<keyword evidence="3" id="KW-1185">Reference proteome</keyword>
<gene>
    <name evidence="2" type="ORF">THRCLA_20230</name>
</gene>
<keyword evidence="1" id="KW-0732">Signal</keyword>
<evidence type="ECO:0000313" key="3">
    <source>
        <dbReference type="Proteomes" id="UP000243217"/>
    </source>
</evidence>
<evidence type="ECO:0000256" key="1">
    <source>
        <dbReference type="SAM" id="SignalP"/>
    </source>
</evidence>
<comment type="caution">
    <text evidence="2">The sequence shown here is derived from an EMBL/GenBank/DDBJ whole genome shotgun (WGS) entry which is preliminary data.</text>
</comment>
<dbReference type="EMBL" id="JNBS01000285">
    <property type="protein sequence ID" value="OQS07012.1"/>
    <property type="molecule type" value="Genomic_DNA"/>
</dbReference>
<dbReference type="OrthoDB" id="188293at2759"/>
<feature type="chain" id="PRO_5013048631" description="Secreted protein" evidence="1">
    <location>
        <begin position="16"/>
        <end position="222"/>
    </location>
</feature>
<dbReference type="Proteomes" id="UP000243217">
    <property type="component" value="Unassembled WGS sequence"/>
</dbReference>
<proteinExistence type="predicted"/>
<accession>A0A1W0A9N5</accession>
<sequence length="222" mass="24304">MHKIAYLAVLAQVHGAIISGLCNDKNTSTPLVKGDQTYVCININDKYRAVFTPVVDDFVQLRVYNSYKDSRIENSSFASYLTLSSMTSRSVYKLYTDQTGKAFPSFTAVITVVDGLIQGISWDDGCYLCNSTSCASNIYSAPKVPLVNSAFGSGNTCFHNQTACSSTENSCDLGIFVGWTGTDYNGNYLSSAGMRVSQFQQYSVTSYVDDLKSKLSSLLPRF</sequence>
<name>A0A1W0A9N5_9STRA</name>